<dbReference type="PANTHER" id="PTHR47481:SF31">
    <property type="entry name" value="OS01G0873500 PROTEIN"/>
    <property type="match status" value="1"/>
</dbReference>
<reference evidence="2" key="2">
    <citation type="submission" date="2025-08" db="UniProtKB">
        <authorList>
            <consortium name="RefSeq"/>
        </authorList>
    </citation>
    <scope>IDENTIFICATION</scope>
    <source>
        <tissue evidence="2">Leaf</tissue>
    </source>
</reference>
<dbReference type="RefSeq" id="XP_020110821.1">
    <property type="nucleotide sequence ID" value="XM_020255232.1"/>
</dbReference>
<protein>
    <submittedName>
        <fullName evidence="2">Uncharacterized protein LOC109725841</fullName>
    </submittedName>
</protein>
<dbReference type="GeneID" id="109725841"/>
<dbReference type="Proteomes" id="UP000515123">
    <property type="component" value="Linkage group 20"/>
</dbReference>
<dbReference type="OrthoDB" id="1909174at2759"/>
<proteinExistence type="predicted"/>
<name>A0A6P5GQ91_ANACO</name>
<reference evidence="1" key="1">
    <citation type="journal article" date="2015" name="Nat. Genet.">
        <title>The pineapple genome and the evolution of CAM photosynthesis.</title>
        <authorList>
            <person name="Ming R."/>
            <person name="VanBuren R."/>
            <person name="Wai C.M."/>
            <person name="Tang H."/>
            <person name="Schatz M.C."/>
            <person name="Bowers J.E."/>
            <person name="Lyons E."/>
            <person name="Wang M.L."/>
            <person name="Chen J."/>
            <person name="Biggers E."/>
            <person name="Zhang J."/>
            <person name="Huang L."/>
            <person name="Zhang L."/>
            <person name="Miao W."/>
            <person name="Zhang J."/>
            <person name="Ye Z."/>
            <person name="Miao C."/>
            <person name="Lin Z."/>
            <person name="Wang H."/>
            <person name="Zhou H."/>
            <person name="Yim W.C."/>
            <person name="Priest H.D."/>
            <person name="Zheng C."/>
            <person name="Woodhouse M."/>
            <person name="Edger P.P."/>
            <person name="Guyot R."/>
            <person name="Guo H.B."/>
            <person name="Guo H."/>
            <person name="Zheng G."/>
            <person name="Singh R."/>
            <person name="Sharma A."/>
            <person name="Min X."/>
            <person name="Zheng Y."/>
            <person name="Lee H."/>
            <person name="Gurtowski J."/>
            <person name="Sedlazeck F.J."/>
            <person name="Harkess A."/>
            <person name="McKain M.R."/>
            <person name="Liao Z."/>
            <person name="Fang J."/>
            <person name="Liu J."/>
            <person name="Zhang X."/>
            <person name="Zhang Q."/>
            <person name="Hu W."/>
            <person name="Qin Y."/>
            <person name="Wang K."/>
            <person name="Chen L.Y."/>
            <person name="Shirley N."/>
            <person name="Lin Y.R."/>
            <person name="Liu L.Y."/>
            <person name="Hernandez A.G."/>
            <person name="Wright C.L."/>
            <person name="Bulone V."/>
            <person name="Tuskan G.A."/>
            <person name="Heath K."/>
            <person name="Zee F."/>
            <person name="Moore P.H."/>
            <person name="Sunkar R."/>
            <person name="Leebens-Mack J.H."/>
            <person name="Mockler T."/>
            <person name="Bennetzen J.L."/>
            <person name="Freeling M."/>
            <person name="Sankoff D."/>
            <person name="Paterson A.H."/>
            <person name="Zhu X."/>
            <person name="Yang X."/>
            <person name="Smith J.A."/>
            <person name="Cushman J.C."/>
            <person name="Paull R.E."/>
            <person name="Yu Q."/>
        </authorList>
    </citation>
    <scope>NUCLEOTIDE SEQUENCE [LARGE SCALE GENOMIC DNA]</scope>
    <source>
        <strain evidence="1">cv. F153</strain>
    </source>
</reference>
<evidence type="ECO:0000313" key="1">
    <source>
        <dbReference type="Proteomes" id="UP000515123"/>
    </source>
</evidence>
<evidence type="ECO:0000313" key="2">
    <source>
        <dbReference type="RefSeq" id="XP_020110821.1"/>
    </source>
</evidence>
<keyword evidence="1" id="KW-1185">Reference proteome</keyword>
<sequence length="172" mass="19592">MLGSMRNDLIKQFEIHKTAKEMWSAVKKAFGKLDASRIQALTMTFETYKMPTGDSMTDHLRKMGTMIRDLEEAGSSLSSTQQITGVLRSLPDSWDTMKKVLIHNNQIQSFEDLSHHLILEFELAITEAAVTALVTQHKESKETDLQTKAKVPFQRQRLQHLLDLRTGGPHEK</sequence>
<accession>A0A6P5GQ91</accession>
<dbReference type="AlphaFoldDB" id="A0A6P5GQ91"/>
<dbReference type="Pfam" id="PF14223">
    <property type="entry name" value="Retrotran_gag_2"/>
    <property type="match status" value="1"/>
</dbReference>
<gene>
    <name evidence="2" type="primary">LOC109725841</name>
</gene>
<dbReference type="PANTHER" id="PTHR47481">
    <property type="match status" value="1"/>
</dbReference>
<organism evidence="1 2">
    <name type="scientific">Ananas comosus</name>
    <name type="common">Pineapple</name>
    <name type="synonym">Ananas ananas</name>
    <dbReference type="NCBI Taxonomy" id="4615"/>
    <lineage>
        <taxon>Eukaryota</taxon>
        <taxon>Viridiplantae</taxon>
        <taxon>Streptophyta</taxon>
        <taxon>Embryophyta</taxon>
        <taxon>Tracheophyta</taxon>
        <taxon>Spermatophyta</taxon>
        <taxon>Magnoliopsida</taxon>
        <taxon>Liliopsida</taxon>
        <taxon>Poales</taxon>
        <taxon>Bromeliaceae</taxon>
        <taxon>Bromelioideae</taxon>
        <taxon>Ananas</taxon>
    </lineage>
</organism>